<dbReference type="PANTHER" id="PTHR38790">
    <property type="entry name" value="2EXR DOMAIN-CONTAINING PROTEIN-RELATED"/>
    <property type="match status" value="1"/>
</dbReference>
<dbReference type="EMBL" id="JAKJXO020000017">
    <property type="protein sequence ID" value="KAL1594567.1"/>
    <property type="molecule type" value="Genomic_DNA"/>
</dbReference>
<dbReference type="Proteomes" id="UP001521785">
    <property type="component" value="Unassembled WGS sequence"/>
</dbReference>
<dbReference type="PANTHER" id="PTHR38790:SF4">
    <property type="entry name" value="2EXR DOMAIN-CONTAINING PROTEIN"/>
    <property type="match status" value="1"/>
</dbReference>
<proteinExistence type="predicted"/>
<sequence>MGLYHVDLFPVHIPQFKPAPYIPIYGCCNGSLIPICGCNGPLIHLNVTPEEWESLSYGQTPSHLALKISPSCGWWRINEREENLKKQVVIRGLIKFPRNDPSRWAYLPDTDFEHTTMGIPAWKKSHLQSLPKELRLEIWKWTLTDPSVPDLVVNIGRDKKEAYGYSAAGAVIPRVTTWLQPGRNSPIGLSLLRTNRFIYEEALPCLYQSVRFAPADHQGIFPLFLDSLSPFTRSLIRHIKLYVPRQIYDIDLFGDPAVPLFHWAVTCAQIVKLDGQLRDVEIEGLWTKTGSLNEKTKCSILFPLCKIRTRKIFGPNNDEGMEGLLKYAQLNLEHKATLRRIKAAADAAAKKPEAGGTKDEEGKKTLEDLAKQRQQQDFTTTFHPYYEPSTSDSAILRNLSTVAGIDVFERELDEHTSPVIAIPSSADDATTLAEDWDLISYHSGASTPTDRPPSYRSRWSTDSWTDVASTIAEIHDLDKDEEVEK</sequence>
<protein>
    <submittedName>
        <fullName evidence="1">Uncharacterized protein</fullName>
    </submittedName>
</protein>
<accession>A0ABR3QRY4</accession>
<evidence type="ECO:0000313" key="1">
    <source>
        <dbReference type="EMBL" id="KAL1594567.1"/>
    </source>
</evidence>
<evidence type="ECO:0000313" key="2">
    <source>
        <dbReference type="Proteomes" id="UP001521785"/>
    </source>
</evidence>
<gene>
    <name evidence="1" type="ORF">SLS60_010328</name>
</gene>
<keyword evidence="2" id="KW-1185">Reference proteome</keyword>
<name>A0ABR3QRY4_9PLEO</name>
<organism evidence="1 2">
    <name type="scientific">Paraconiothyrium brasiliense</name>
    <dbReference type="NCBI Taxonomy" id="300254"/>
    <lineage>
        <taxon>Eukaryota</taxon>
        <taxon>Fungi</taxon>
        <taxon>Dikarya</taxon>
        <taxon>Ascomycota</taxon>
        <taxon>Pezizomycotina</taxon>
        <taxon>Dothideomycetes</taxon>
        <taxon>Pleosporomycetidae</taxon>
        <taxon>Pleosporales</taxon>
        <taxon>Massarineae</taxon>
        <taxon>Didymosphaeriaceae</taxon>
        <taxon>Paraconiothyrium</taxon>
    </lineage>
</organism>
<reference evidence="1 2" key="1">
    <citation type="submission" date="2024-02" db="EMBL/GenBank/DDBJ databases">
        <title>De novo assembly and annotation of 12 fungi associated with fruit tree decline syndrome in Ontario, Canada.</title>
        <authorList>
            <person name="Sulman M."/>
            <person name="Ellouze W."/>
            <person name="Ilyukhin E."/>
        </authorList>
    </citation>
    <scope>NUCLEOTIDE SEQUENCE [LARGE SCALE GENOMIC DNA]</scope>
    <source>
        <strain evidence="1 2">M42-189</strain>
    </source>
</reference>
<comment type="caution">
    <text evidence="1">The sequence shown here is derived from an EMBL/GenBank/DDBJ whole genome shotgun (WGS) entry which is preliminary data.</text>
</comment>